<reference evidence="5 6" key="1">
    <citation type="journal article" date="2015" name="Genome Announc.">
        <title>Expanding the biotechnology potential of lactobacilli through comparative genomics of 213 strains and associated genera.</title>
        <authorList>
            <person name="Sun Z."/>
            <person name="Harris H.M."/>
            <person name="McCann A."/>
            <person name="Guo C."/>
            <person name="Argimon S."/>
            <person name="Zhang W."/>
            <person name="Yang X."/>
            <person name="Jeffery I.B."/>
            <person name="Cooney J.C."/>
            <person name="Kagawa T.F."/>
            <person name="Liu W."/>
            <person name="Song Y."/>
            <person name="Salvetti E."/>
            <person name="Wrobel A."/>
            <person name="Rasinkangas P."/>
            <person name="Parkhill J."/>
            <person name="Rea M.C."/>
            <person name="O'Sullivan O."/>
            <person name="Ritari J."/>
            <person name="Douillard F.P."/>
            <person name="Paul Ross R."/>
            <person name="Yang R."/>
            <person name="Briner A.E."/>
            <person name="Felis G.E."/>
            <person name="de Vos W.M."/>
            <person name="Barrangou R."/>
            <person name="Klaenhammer T.R."/>
            <person name="Caufield P.W."/>
            <person name="Cui Y."/>
            <person name="Zhang H."/>
            <person name="O'Toole P.W."/>
        </authorList>
    </citation>
    <scope>NUCLEOTIDE SEQUENCE [LARGE SCALE GENOMIC DNA]</scope>
    <source>
        <strain evidence="5 6">DSM 20183</strain>
    </source>
</reference>
<feature type="domain" description="EamA" evidence="4">
    <location>
        <begin position="169"/>
        <end position="300"/>
    </location>
</feature>
<feature type="transmembrane region" description="Helical" evidence="3">
    <location>
        <begin position="114"/>
        <end position="131"/>
    </location>
</feature>
<sequence length="307" mass="33677">MEESKLLAKKTLRKGFILAFAASMVWGVSGAIQQIVAKDSNIPAMWFVGTRTTIAGVILLVISLFVLPKKEFFSIFKSWKDTLTLIAFAVFGLLANMYTFFYAIQTGNSSTATILQYLSPLFIMVGAVLFMHKKVLRIDIISFALALLGVFLLITRGDFGHLSIPFVSLLWGIGSGITAALYIVIQQRLIARHNGLLVTGWGMLVAGLVSNCFTPIWINHPHLSTKSILGVGAVILLSNVIAFLLMVFSTKYTTAATISITDAVQPFTTLVLSVMFLAYSVNFVEIIGSIIVIFAIYILNRYDTNTN</sequence>
<keyword evidence="6" id="KW-1185">Reference proteome</keyword>
<dbReference type="STRING" id="1423811.FC72_GL001364"/>
<feature type="domain" description="EamA" evidence="4">
    <location>
        <begin position="14"/>
        <end position="154"/>
    </location>
</feature>
<evidence type="ECO:0000256" key="3">
    <source>
        <dbReference type="SAM" id="Phobius"/>
    </source>
</evidence>
<comment type="caution">
    <text evidence="5">The sequence shown here is derived from an EMBL/GenBank/DDBJ whole genome shotgun (WGS) entry which is preliminary data.</text>
</comment>
<dbReference type="PANTHER" id="PTHR22911:SF79">
    <property type="entry name" value="MOBA-LIKE NTP TRANSFERASE DOMAIN-CONTAINING PROTEIN"/>
    <property type="match status" value="1"/>
</dbReference>
<feature type="transmembrane region" description="Helical" evidence="3">
    <location>
        <begin position="228"/>
        <end position="248"/>
    </location>
</feature>
<dbReference type="AlphaFoldDB" id="A0A0R1J1M4"/>
<keyword evidence="3" id="KW-1133">Transmembrane helix</keyword>
<feature type="transmembrane region" description="Helical" evidence="3">
    <location>
        <begin position="162"/>
        <end position="184"/>
    </location>
</feature>
<dbReference type="SUPFAM" id="SSF103481">
    <property type="entry name" value="Multidrug resistance efflux transporter EmrE"/>
    <property type="match status" value="2"/>
</dbReference>
<dbReference type="PANTHER" id="PTHR22911">
    <property type="entry name" value="ACYL-MALONYL CONDENSING ENZYME-RELATED"/>
    <property type="match status" value="1"/>
</dbReference>
<evidence type="ECO:0000259" key="4">
    <source>
        <dbReference type="Pfam" id="PF00892"/>
    </source>
</evidence>
<dbReference type="PATRIC" id="fig|1423811.3.peg.1388"/>
<dbReference type="GO" id="GO:0016020">
    <property type="term" value="C:membrane"/>
    <property type="evidence" value="ECO:0007669"/>
    <property type="project" value="InterPro"/>
</dbReference>
<dbReference type="RefSeq" id="WP_057764285.1">
    <property type="nucleotide sequence ID" value="NZ_AZDG01000003.1"/>
</dbReference>
<dbReference type="InterPro" id="IPR037185">
    <property type="entry name" value="EmrE-like"/>
</dbReference>
<feature type="transmembrane region" description="Helical" evidence="3">
    <location>
        <begin position="44"/>
        <end position="67"/>
    </location>
</feature>
<proteinExistence type="inferred from homology"/>
<evidence type="ECO:0000256" key="2">
    <source>
        <dbReference type="ARBA" id="ARBA00007362"/>
    </source>
</evidence>
<comment type="similarity">
    <text evidence="2">Belongs to the EamA transporter family.</text>
</comment>
<accession>A0A0R1J1M4</accession>
<feature type="transmembrane region" description="Helical" evidence="3">
    <location>
        <begin position="196"/>
        <end position="216"/>
    </location>
</feature>
<dbReference type="EMBL" id="AZDG01000003">
    <property type="protein sequence ID" value="KRK65296.1"/>
    <property type="molecule type" value="Genomic_DNA"/>
</dbReference>
<evidence type="ECO:0000313" key="6">
    <source>
        <dbReference type="Proteomes" id="UP000050929"/>
    </source>
</evidence>
<feature type="transmembrane region" description="Helical" evidence="3">
    <location>
        <begin position="269"/>
        <end position="299"/>
    </location>
</feature>
<dbReference type="Pfam" id="PF00892">
    <property type="entry name" value="EamA"/>
    <property type="match status" value="2"/>
</dbReference>
<name>A0A0R1J1M4_9LACO</name>
<dbReference type="OrthoDB" id="9810818at2"/>
<feature type="transmembrane region" description="Helical" evidence="3">
    <location>
        <begin position="12"/>
        <end position="32"/>
    </location>
</feature>
<organism evidence="5 6">
    <name type="scientific">Companilactobacillus tucceti DSM 20183</name>
    <dbReference type="NCBI Taxonomy" id="1423811"/>
    <lineage>
        <taxon>Bacteria</taxon>
        <taxon>Bacillati</taxon>
        <taxon>Bacillota</taxon>
        <taxon>Bacilli</taxon>
        <taxon>Lactobacillales</taxon>
        <taxon>Lactobacillaceae</taxon>
        <taxon>Companilactobacillus</taxon>
    </lineage>
</organism>
<feature type="transmembrane region" description="Helical" evidence="3">
    <location>
        <begin position="138"/>
        <end position="156"/>
    </location>
</feature>
<gene>
    <name evidence="5" type="ORF">FC72_GL001364</name>
</gene>
<comment type="subcellular location">
    <subcellularLocation>
        <location evidence="1">Endomembrane system</location>
        <topology evidence="1">Multi-pass membrane protein</topology>
    </subcellularLocation>
</comment>
<feature type="transmembrane region" description="Helical" evidence="3">
    <location>
        <begin position="79"/>
        <end position="102"/>
    </location>
</feature>
<evidence type="ECO:0000256" key="1">
    <source>
        <dbReference type="ARBA" id="ARBA00004127"/>
    </source>
</evidence>
<dbReference type="InterPro" id="IPR000620">
    <property type="entry name" value="EamA_dom"/>
</dbReference>
<dbReference type="Proteomes" id="UP000050929">
    <property type="component" value="Unassembled WGS sequence"/>
</dbReference>
<keyword evidence="3" id="KW-0472">Membrane</keyword>
<keyword evidence="3" id="KW-0812">Transmembrane</keyword>
<protein>
    <recommendedName>
        <fullName evidence="4">EamA domain-containing protein</fullName>
    </recommendedName>
</protein>
<evidence type="ECO:0000313" key="5">
    <source>
        <dbReference type="EMBL" id="KRK65296.1"/>
    </source>
</evidence>